<evidence type="ECO:0000313" key="1">
    <source>
        <dbReference type="EMBL" id="MBE7325842.1"/>
    </source>
</evidence>
<comment type="caution">
    <text evidence="1">The sequence shown here is derived from an EMBL/GenBank/DDBJ whole genome shotgun (WGS) entry which is preliminary data.</text>
</comment>
<dbReference type="EMBL" id="JADCSA010000017">
    <property type="protein sequence ID" value="MBE7325842.1"/>
    <property type="molecule type" value="Genomic_DNA"/>
</dbReference>
<dbReference type="SUPFAM" id="SSF53474">
    <property type="entry name" value="alpha/beta-Hydrolases"/>
    <property type="match status" value="1"/>
</dbReference>
<dbReference type="InterPro" id="IPR029058">
    <property type="entry name" value="AB_hydrolase_fold"/>
</dbReference>
<dbReference type="PANTHER" id="PTHR34853">
    <property type="match status" value="1"/>
</dbReference>
<evidence type="ECO:0000313" key="2">
    <source>
        <dbReference type="Proteomes" id="UP000756387"/>
    </source>
</evidence>
<accession>A0ABR9RWA6</accession>
<reference evidence="1 2" key="1">
    <citation type="submission" date="2020-10" db="EMBL/GenBank/DDBJ databases">
        <title>Nocardioides sp. isolated from sludge.</title>
        <authorList>
            <person name="Zhang X."/>
        </authorList>
    </citation>
    <scope>NUCLEOTIDE SEQUENCE [LARGE SCALE GENOMIC DNA]</scope>
    <source>
        <strain evidence="1 2">Y6</strain>
    </source>
</reference>
<dbReference type="InterPro" id="IPR005152">
    <property type="entry name" value="Lipase_secreted"/>
</dbReference>
<organism evidence="1 2">
    <name type="scientific">Nocardioides malaquae</name>
    <dbReference type="NCBI Taxonomy" id="2773426"/>
    <lineage>
        <taxon>Bacteria</taxon>
        <taxon>Bacillati</taxon>
        <taxon>Actinomycetota</taxon>
        <taxon>Actinomycetes</taxon>
        <taxon>Propionibacteriales</taxon>
        <taxon>Nocardioidaceae</taxon>
        <taxon>Nocardioides</taxon>
    </lineage>
</organism>
<dbReference type="RefSeq" id="WP_193639170.1">
    <property type="nucleotide sequence ID" value="NZ_JADCSA010000017.1"/>
</dbReference>
<name>A0ABR9RWA6_9ACTN</name>
<dbReference type="PANTHER" id="PTHR34853:SF1">
    <property type="entry name" value="LIPASE 5"/>
    <property type="match status" value="1"/>
</dbReference>
<gene>
    <name evidence="1" type="ORF">IEQ44_14410</name>
</gene>
<dbReference type="Gene3D" id="3.40.50.1820">
    <property type="entry name" value="alpha/beta hydrolase"/>
    <property type="match status" value="2"/>
</dbReference>
<dbReference type="Proteomes" id="UP000756387">
    <property type="component" value="Unassembled WGS sequence"/>
</dbReference>
<dbReference type="Pfam" id="PF03583">
    <property type="entry name" value="LIP"/>
    <property type="match status" value="1"/>
</dbReference>
<protein>
    <submittedName>
        <fullName evidence="1">Lipase</fullName>
    </submittedName>
</protein>
<keyword evidence="2" id="KW-1185">Reference proteome</keyword>
<proteinExistence type="predicted"/>
<sequence>MDLMQHGSSQPVSYPSTDLDGAPVTLTGLVHLPHTAPPAGGWPVVSYGHMTTGAGATSAPSTGSPDHLEWRRMSQGDALCDALLAQGVAVLRPDYLGLGSPGTHPYLIGEPLARSVVDMVAARQTFDDRIGDRWVSAGHSEGSVAALHSAVQPSWPVPLLGVAAFAPVTRMDRTIGLSARLPVVPPGFGVVSALIGLMLLGASTVSEEVADLLASDGLGPEADALWPHLTQRCLTDLARDDSWGALPPRRIASPELYRALFAVMRDNEVARLVPRVPVRIDSARFDEVAPAPLTTRLVAAYRRAGVQVTHRRWPTHHSGTMRPAYAPSEAVDWILARLGS</sequence>
<dbReference type="PIRSF" id="PIRSF029171">
    <property type="entry name" value="Esterase_LipA"/>
    <property type="match status" value="1"/>
</dbReference>